<evidence type="ECO:0000259" key="1">
    <source>
        <dbReference type="Pfam" id="PF00144"/>
    </source>
</evidence>
<dbReference type="InterPro" id="IPR050789">
    <property type="entry name" value="Diverse_Enzym_Activities"/>
</dbReference>
<dbReference type="InterPro" id="IPR012338">
    <property type="entry name" value="Beta-lactam/transpept-like"/>
</dbReference>
<sequence>MNDIAKLTILILLVSTVCYGQNPYTYSQPKTLEDGWKTNHIKSQGIDSTLIYKFFNQIQGVQHKLHSVLLIKNNQLCLEEYFKDHNANEPHDLRSTSKSIRSILLGIAIDKGFIDNINDPINKYLKNPIPKKNLDVRKEKITIKHLLTMSSGLDCDDWDKKSKGQEDRVYKKKDWLQYTLDLPMVNTPGKESRYCSMGVILMTEIISQSSGMSIMEFADEYLFKSLGIDNVKWGHTSDKEVIASGKRLYMTSRDMAKIGQLILKKGEWNGEQLVSKNWIEESTTPKTKITGIDYCYLWWNIPFTINEQKVISKTATGNGGQYILIIPEMDVIAVFTGGAYNSQEDKLAFAIMKDIILPSIKKEKNKG</sequence>
<dbReference type="AlphaFoldDB" id="A0A967AVV1"/>
<protein>
    <submittedName>
        <fullName evidence="2">Serine hydrolase</fullName>
    </submittedName>
</protein>
<organism evidence="2 3">
    <name type="scientific">Pelagihabitans pacificus</name>
    <dbReference type="NCBI Taxonomy" id="2696054"/>
    <lineage>
        <taxon>Bacteria</taxon>
        <taxon>Pseudomonadati</taxon>
        <taxon>Bacteroidota</taxon>
        <taxon>Flavobacteriia</taxon>
        <taxon>Flavobacteriales</taxon>
        <taxon>Flavobacteriaceae</taxon>
        <taxon>Pelagihabitans</taxon>
    </lineage>
</organism>
<dbReference type="InterPro" id="IPR001466">
    <property type="entry name" value="Beta-lactam-related"/>
</dbReference>
<dbReference type="GO" id="GO:0016787">
    <property type="term" value="F:hydrolase activity"/>
    <property type="evidence" value="ECO:0007669"/>
    <property type="project" value="UniProtKB-KW"/>
</dbReference>
<dbReference type="Gene3D" id="3.40.710.10">
    <property type="entry name" value="DD-peptidase/beta-lactamase superfamily"/>
    <property type="match status" value="1"/>
</dbReference>
<gene>
    <name evidence="2" type="ORF">FK220_012150</name>
</gene>
<reference evidence="2" key="2">
    <citation type="submission" date="2020-03" db="EMBL/GenBank/DDBJ databases">
        <title>Flavobacteriaceae bacterium strain TP-CH-4, a member of the family Flavobacteriaceae isolated from a deep-sea seamount.</title>
        <authorList>
            <person name="Zhang D.-C."/>
        </authorList>
    </citation>
    <scope>NUCLEOTIDE SEQUENCE</scope>
    <source>
        <strain evidence="2">TP-CH-4</strain>
    </source>
</reference>
<reference evidence="2" key="1">
    <citation type="submission" date="2019-07" db="EMBL/GenBank/DDBJ databases">
        <authorList>
            <person name="De-Chao Zhang Q."/>
        </authorList>
    </citation>
    <scope>NUCLEOTIDE SEQUENCE</scope>
    <source>
        <strain evidence="2">TP-CH-4</strain>
    </source>
</reference>
<dbReference type="Pfam" id="PF00144">
    <property type="entry name" value="Beta-lactamase"/>
    <property type="match status" value="1"/>
</dbReference>
<dbReference type="PANTHER" id="PTHR43283">
    <property type="entry name" value="BETA-LACTAMASE-RELATED"/>
    <property type="match status" value="1"/>
</dbReference>
<keyword evidence="3" id="KW-1185">Reference proteome</keyword>
<keyword evidence="2" id="KW-0378">Hydrolase</keyword>
<dbReference type="EMBL" id="VIKU02000003">
    <property type="protein sequence ID" value="NHF60100.1"/>
    <property type="molecule type" value="Genomic_DNA"/>
</dbReference>
<evidence type="ECO:0000313" key="2">
    <source>
        <dbReference type="EMBL" id="NHF60100.1"/>
    </source>
</evidence>
<dbReference type="Proteomes" id="UP000707206">
    <property type="component" value="Unassembled WGS sequence"/>
</dbReference>
<accession>A0A967AVV1</accession>
<name>A0A967AVV1_9FLAO</name>
<evidence type="ECO:0000313" key="3">
    <source>
        <dbReference type="Proteomes" id="UP000707206"/>
    </source>
</evidence>
<dbReference type="PANTHER" id="PTHR43283:SF7">
    <property type="entry name" value="BETA-LACTAMASE-RELATED DOMAIN-CONTAINING PROTEIN"/>
    <property type="match status" value="1"/>
</dbReference>
<dbReference type="SUPFAM" id="SSF56601">
    <property type="entry name" value="beta-lactamase/transpeptidase-like"/>
    <property type="match status" value="1"/>
</dbReference>
<feature type="domain" description="Beta-lactamase-related" evidence="1">
    <location>
        <begin position="67"/>
        <end position="335"/>
    </location>
</feature>
<comment type="caution">
    <text evidence="2">The sequence shown here is derived from an EMBL/GenBank/DDBJ whole genome shotgun (WGS) entry which is preliminary data.</text>
</comment>
<proteinExistence type="predicted"/>